<comment type="similarity">
    <text evidence="5">Belongs to the HAD-like hydrolase superfamily. Cof family.</text>
</comment>
<evidence type="ECO:0000256" key="5">
    <source>
        <dbReference type="ARBA" id="ARBA00034778"/>
    </source>
</evidence>
<dbReference type="NCBIfam" id="TIGR01484">
    <property type="entry name" value="HAD-SF-IIB"/>
    <property type="match status" value="1"/>
</dbReference>
<dbReference type="EMBL" id="BSPQ01000001">
    <property type="protein sequence ID" value="GLS89567.1"/>
    <property type="molecule type" value="Genomic_DNA"/>
</dbReference>
<dbReference type="Pfam" id="PF08282">
    <property type="entry name" value="Hydrolase_3"/>
    <property type="match status" value="1"/>
</dbReference>
<evidence type="ECO:0000256" key="1">
    <source>
        <dbReference type="ARBA" id="ARBA00001946"/>
    </source>
</evidence>
<keyword evidence="4" id="KW-0460">Magnesium</keyword>
<protein>
    <submittedName>
        <fullName evidence="6">Haloacid dehalogenase</fullName>
    </submittedName>
</protein>
<dbReference type="CDD" id="cd07516">
    <property type="entry name" value="HAD_Pase"/>
    <property type="match status" value="1"/>
</dbReference>
<dbReference type="InterPro" id="IPR000150">
    <property type="entry name" value="Cof"/>
</dbReference>
<keyword evidence="2" id="KW-0479">Metal-binding</keyword>
<dbReference type="Gene3D" id="3.40.50.1000">
    <property type="entry name" value="HAD superfamily/HAD-like"/>
    <property type="match status" value="1"/>
</dbReference>
<dbReference type="NCBIfam" id="TIGR00099">
    <property type="entry name" value="Cof-subfamily"/>
    <property type="match status" value="1"/>
</dbReference>
<dbReference type="Proteomes" id="UP001157353">
    <property type="component" value="Unassembled WGS sequence"/>
</dbReference>
<evidence type="ECO:0000256" key="3">
    <source>
        <dbReference type="ARBA" id="ARBA00022801"/>
    </source>
</evidence>
<dbReference type="InterPro" id="IPR036412">
    <property type="entry name" value="HAD-like_sf"/>
</dbReference>
<comment type="cofactor">
    <cofactor evidence="1">
        <name>Mg(2+)</name>
        <dbReference type="ChEBI" id="CHEBI:18420"/>
    </cofactor>
</comment>
<dbReference type="PROSITE" id="PS01229">
    <property type="entry name" value="COF_2"/>
    <property type="match status" value="1"/>
</dbReference>
<accession>A0ABQ6DWP2</accession>
<dbReference type="Gene3D" id="3.30.1240.10">
    <property type="match status" value="1"/>
</dbReference>
<dbReference type="PANTHER" id="PTHR47267:SF2">
    <property type="entry name" value="HMP-PP PHOSPHATASE"/>
    <property type="match status" value="1"/>
</dbReference>
<dbReference type="SFLD" id="SFLDG01140">
    <property type="entry name" value="C2.B:_Phosphomannomutase_and_P"/>
    <property type="match status" value="1"/>
</dbReference>
<name>A0ABQ6DWP2_9GAMM</name>
<keyword evidence="7" id="KW-1185">Reference proteome</keyword>
<evidence type="ECO:0000256" key="2">
    <source>
        <dbReference type="ARBA" id="ARBA00022723"/>
    </source>
</evidence>
<dbReference type="InterPro" id="IPR023214">
    <property type="entry name" value="HAD_sf"/>
</dbReference>
<evidence type="ECO:0000313" key="7">
    <source>
        <dbReference type="Proteomes" id="UP001157353"/>
    </source>
</evidence>
<dbReference type="SFLD" id="SFLDG01144">
    <property type="entry name" value="C2.B.4:_PGP_Like"/>
    <property type="match status" value="1"/>
</dbReference>
<proteinExistence type="inferred from homology"/>
<gene>
    <name evidence="6" type="ORF">GCM10007916_06340</name>
</gene>
<dbReference type="SFLD" id="SFLDS00003">
    <property type="entry name" value="Haloacid_Dehalogenase"/>
    <property type="match status" value="1"/>
</dbReference>
<dbReference type="SUPFAM" id="SSF56784">
    <property type="entry name" value="HAD-like"/>
    <property type="match status" value="1"/>
</dbReference>
<dbReference type="RefSeq" id="WP_284202680.1">
    <property type="nucleotide sequence ID" value="NZ_BSPQ01000001.1"/>
</dbReference>
<keyword evidence="3" id="KW-0378">Hydrolase</keyword>
<comment type="caution">
    <text evidence="6">The sequence shown here is derived from an EMBL/GenBank/DDBJ whole genome shotgun (WGS) entry which is preliminary data.</text>
</comment>
<reference evidence="7" key="1">
    <citation type="journal article" date="2019" name="Int. J. Syst. Evol. Microbiol.">
        <title>The Global Catalogue of Microorganisms (GCM) 10K type strain sequencing project: providing services to taxonomists for standard genome sequencing and annotation.</title>
        <authorList>
            <consortium name="The Broad Institute Genomics Platform"/>
            <consortium name="The Broad Institute Genome Sequencing Center for Infectious Disease"/>
            <person name="Wu L."/>
            <person name="Ma J."/>
        </authorList>
    </citation>
    <scope>NUCLEOTIDE SEQUENCE [LARGE SCALE GENOMIC DNA]</scope>
    <source>
        <strain evidence="7">NBRC 103166</strain>
    </source>
</reference>
<dbReference type="PANTHER" id="PTHR47267">
    <property type="match status" value="1"/>
</dbReference>
<evidence type="ECO:0000256" key="4">
    <source>
        <dbReference type="ARBA" id="ARBA00022842"/>
    </source>
</evidence>
<organism evidence="6 7">
    <name type="scientific">Psychromonas marina</name>
    <dbReference type="NCBI Taxonomy" id="88364"/>
    <lineage>
        <taxon>Bacteria</taxon>
        <taxon>Pseudomonadati</taxon>
        <taxon>Pseudomonadota</taxon>
        <taxon>Gammaproteobacteria</taxon>
        <taxon>Alteromonadales</taxon>
        <taxon>Psychromonadaceae</taxon>
        <taxon>Psychromonas</taxon>
    </lineage>
</organism>
<evidence type="ECO:0000313" key="6">
    <source>
        <dbReference type="EMBL" id="GLS89567.1"/>
    </source>
</evidence>
<dbReference type="InterPro" id="IPR006379">
    <property type="entry name" value="HAD-SF_hydro_IIB"/>
</dbReference>
<sequence length="263" mass="29008">MYKVAISDLDGTLLGPDHKVSAQTKKSIHNWIESGRKFVIATGRHHIEAKSLQDELGEPIYLITSNGARVHNKAGEIILKQNLPASIATEICNMNFDEKVQINLFTDDHWYANFREPDLDGMGLDAGFTCQETNLKTLDKSNTIKIFFCCDAETLQSLYEQLKAHFGNRINLTFSLSICLEVMDANTNKGTAVAAVLKEKGLTNEDAIAFGDGMNDVEMLNLVGKPVLMANSQVELRKALPEAEVTLSAKEHGVSEKINQLLG</sequence>